<dbReference type="AlphaFoldDB" id="A0A846JAT2"/>
<dbReference type="Pfam" id="PF10137">
    <property type="entry name" value="CAP12-PCTIR_TIR"/>
    <property type="match status" value="1"/>
</dbReference>
<dbReference type="EMBL" id="SWQE01000001">
    <property type="protein sequence ID" value="NFJ07224.1"/>
    <property type="molecule type" value="Genomic_DNA"/>
</dbReference>
<proteinExistence type="predicted"/>
<dbReference type="GO" id="GO:0050135">
    <property type="term" value="F:NADP+ nucleosidase activity"/>
    <property type="evidence" value="ECO:0007669"/>
    <property type="project" value="InterPro"/>
</dbReference>
<gene>
    <name evidence="2" type="ORF">FC871_01685</name>
</gene>
<keyword evidence="2" id="KW-0238">DNA-binding</keyword>
<evidence type="ECO:0000259" key="1">
    <source>
        <dbReference type="Pfam" id="PF10137"/>
    </source>
</evidence>
<name>A0A846JAT2_CLOBO</name>
<feature type="domain" description="CD-NTase-associated protein 12/Pycsar effector protein TIR" evidence="1">
    <location>
        <begin position="116"/>
        <end position="235"/>
    </location>
</feature>
<evidence type="ECO:0000313" key="2">
    <source>
        <dbReference type="EMBL" id="NFJ07224.1"/>
    </source>
</evidence>
<reference evidence="2 3" key="1">
    <citation type="submission" date="2019-04" db="EMBL/GenBank/DDBJ databases">
        <title>Genome sequencing of Clostridium botulinum Groups I-IV and Clostridium butyricum.</title>
        <authorList>
            <person name="Brunt J."/>
            <person name="Van Vliet A.H.M."/>
            <person name="Stringer S.C."/>
            <person name="Carter A.T."/>
            <person name="Peck M.W."/>
        </authorList>
    </citation>
    <scope>NUCLEOTIDE SEQUENCE [LARGE SCALE GENOMIC DNA]</scope>
    <source>
        <strain evidence="2 3">Colworth BL30</strain>
    </source>
</reference>
<dbReference type="GO" id="GO:0003677">
    <property type="term" value="F:DNA binding"/>
    <property type="evidence" value="ECO:0007669"/>
    <property type="project" value="UniProtKB-KW"/>
</dbReference>
<dbReference type="InterPro" id="IPR019302">
    <property type="entry name" value="CAP12/PCTIR_TIR_dom"/>
</dbReference>
<dbReference type="Proteomes" id="UP000480039">
    <property type="component" value="Unassembled WGS sequence"/>
</dbReference>
<comment type="caution">
    <text evidence="2">The sequence shown here is derived from an EMBL/GenBank/DDBJ whole genome shotgun (WGS) entry which is preliminary data.</text>
</comment>
<accession>A0A846JAT2</accession>
<organism evidence="2 3">
    <name type="scientific">Clostridium botulinum</name>
    <dbReference type="NCBI Taxonomy" id="1491"/>
    <lineage>
        <taxon>Bacteria</taxon>
        <taxon>Bacillati</taxon>
        <taxon>Bacillota</taxon>
        <taxon>Clostridia</taxon>
        <taxon>Eubacteriales</taxon>
        <taxon>Clostridiaceae</taxon>
        <taxon>Clostridium</taxon>
    </lineage>
</organism>
<protein>
    <submittedName>
        <fullName evidence="2">DNA-binding protein</fullName>
    </submittedName>
</protein>
<sequence>MNIIRRLKLDIDGILGTIKTYTSDAYVKNICDGLKSSINRNNLDEIRYFLFKLKEWYRENQREIQSNDFVYDKEIHIKLEREIGSYLDEINRFIEENTSIIQEKETNESVEINRNKIFIVHGHDELALEQVINFIKDIRLEPIVLKNQANLGNTIIEKIEEYSDVGFAIVLYTPCDIGASTKDKDTVNKRARQNVVFEHGYLMGKLGRKNVCALVKGDVEKPNDISGLVYVELDNQKAWRFNIARDMKKLGYDIDLNNLI</sequence>
<evidence type="ECO:0000313" key="3">
    <source>
        <dbReference type="Proteomes" id="UP000480039"/>
    </source>
</evidence>